<organism evidence="1 2">
    <name type="scientific">Erwinia tasmaniensis (strain DSM 17950 / CFBP 7177 / CIP 109463 / NCPPB 4357 / Et1/99)</name>
    <dbReference type="NCBI Taxonomy" id="465817"/>
    <lineage>
        <taxon>Bacteria</taxon>
        <taxon>Pseudomonadati</taxon>
        <taxon>Pseudomonadota</taxon>
        <taxon>Gammaproteobacteria</taxon>
        <taxon>Enterobacterales</taxon>
        <taxon>Erwiniaceae</taxon>
        <taxon>Erwinia</taxon>
    </lineage>
</organism>
<dbReference type="EMBL" id="CU468131">
    <property type="protein sequence ID" value="CAO94893.1"/>
    <property type="molecule type" value="Genomic_DNA"/>
</dbReference>
<evidence type="ECO:0000313" key="1">
    <source>
        <dbReference type="EMBL" id="CAO94893.1"/>
    </source>
</evidence>
<keyword evidence="1" id="KW-0614">Plasmid</keyword>
<dbReference type="KEGG" id="eta:ETA_pET490510"/>
<evidence type="ECO:0000313" key="2">
    <source>
        <dbReference type="Proteomes" id="UP000001726"/>
    </source>
</evidence>
<keyword evidence="2" id="KW-1185">Reference proteome</keyword>
<accession>B2VAX4</accession>
<dbReference type="Proteomes" id="UP000001726">
    <property type="component" value="Plasmid pET49"/>
</dbReference>
<protein>
    <submittedName>
        <fullName evidence="1">Relaxosome accessory protein</fullName>
    </submittedName>
</protein>
<dbReference type="AlphaFoldDB" id="B2VAX4"/>
<gene>
    <name evidence="1" type="primary">nikC</name>
    <name evidence="1" type="ordered locus">ETA_pET490510</name>
</gene>
<proteinExistence type="predicted"/>
<dbReference type="HOGENOM" id="CLU_2355479_0_0_6"/>
<sequence>MKKKEDFLQRKDGKSISSEVLNNLPSHLYPEEQTACHICPNALWFTELGVVQDSQVGSGREPGEKHLSVFCRLMNTVIWESQGQKAFMLIKQCDGTMPENDPHNQEG</sequence>
<reference evidence="1 2" key="1">
    <citation type="journal article" date="2008" name="Environ. Microbiol.">
        <title>The genome of Erwinia tasmaniensis strain Et1/99, a non-pathogenic bacterium in the genus Erwinia.</title>
        <authorList>
            <person name="Kube M."/>
            <person name="Migdoll A.M."/>
            <person name="Mueller I."/>
            <person name="Kuhl H."/>
            <person name="Beck A."/>
            <person name="Reinhardt R."/>
            <person name="Geider K."/>
        </authorList>
    </citation>
    <scope>NUCLEOTIDE SEQUENCE [LARGE SCALE GENOMIC DNA]</scope>
    <source>
        <strain evidence="2">DSM 17950 / CFBP 7177 / CIP 109463 / NCPPB 4357 / Et1/99</strain>
        <plasmid evidence="2">pET49</plasmid>
    </source>
</reference>
<geneLocation type="plasmid" evidence="1 2">
    <name>pET49</name>
</geneLocation>
<name>B2VAX4_ERWT9</name>